<dbReference type="Pfam" id="PF17648">
    <property type="entry name" value="Luciferase"/>
    <property type="match status" value="1"/>
</dbReference>
<evidence type="ECO:0000259" key="1">
    <source>
        <dbReference type="Pfam" id="PF17648"/>
    </source>
</evidence>
<feature type="domain" description="Luciferase" evidence="1">
    <location>
        <begin position="36"/>
        <end position="96"/>
    </location>
</feature>
<dbReference type="EMBL" id="MRVI01000001">
    <property type="protein sequence ID" value="OOC61536.1"/>
    <property type="molecule type" value="Genomic_DNA"/>
</dbReference>
<dbReference type="InterPro" id="IPR040841">
    <property type="entry name" value="Luciferase_dom"/>
</dbReference>
<protein>
    <recommendedName>
        <fullName evidence="1">Luciferase domain-containing protein</fullName>
    </recommendedName>
</protein>
<keyword evidence="3" id="KW-1185">Reference proteome</keyword>
<comment type="caution">
    <text evidence="2">The sequence shown here is derived from an EMBL/GenBank/DDBJ whole genome shotgun (WGS) entry which is preliminary data.</text>
</comment>
<gene>
    <name evidence="2" type="ORF">BBD40_06420</name>
</gene>
<dbReference type="Proteomes" id="UP000189059">
    <property type="component" value="Unassembled WGS sequence"/>
</dbReference>
<dbReference type="RefSeq" id="WP_077566346.1">
    <property type="nucleotide sequence ID" value="NZ_MRVI01000001.1"/>
</dbReference>
<organism evidence="2 3">
    <name type="scientific">Paenibacillus ihbetae</name>
    <dbReference type="NCBI Taxonomy" id="1870820"/>
    <lineage>
        <taxon>Bacteria</taxon>
        <taxon>Bacillati</taxon>
        <taxon>Bacillota</taxon>
        <taxon>Bacilli</taxon>
        <taxon>Bacillales</taxon>
        <taxon>Paenibacillaceae</taxon>
        <taxon>Paenibacillus</taxon>
    </lineage>
</organism>
<evidence type="ECO:0000313" key="3">
    <source>
        <dbReference type="Proteomes" id="UP000189059"/>
    </source>
</evidence>
<proteinExistence type="predicted"/>
<sequence length="106" mass="12300">MNKLGRTNLTEELLNWIGVTKHPHRFGGVEFRLNETEIGHLHGNHLFDILLSTSERDRWIKEGRASPHHMYPDSGWVSIYLITEEDIAYAIEIARAKYDQLKSKGE</sequence>
<name>A0ABX3JV51_9BACL</name>
<evidence type="ECO:0000313" key="2">
    <source>
        <dbReference type="EMBL" id="OOC61536.1"/>
    </source>
</evidence>
<reference evidence="2 3" key="1">
    <citation type="submission" date="2016-12" db="EMBL/GenBank/DDBJ databases">
        <title>Genome sequencing and description of Paenibacillus sp. nov. from high altitude lake in the Indian Trans- Himalayas.</title>
        <authorList>
            <person name="Kiran S."/>
            <person name="Swarnkar M.K."/>
            <person name="Rana A."/>
            <person name="Tewari R."/>
            <person name="Gulati A."/>
        </authorList>
    </citation>
    <scope>NUCLEOTIDE SEQUENCE [LARGE SCALE GENOMIC DNA]</scope>
    <source>
        <strain evidence="2 3">IHBB 9951</strain>
    </source>
</reference>
<accession>A0ABX3JV51</accession>